<reference evidence="2 3" key="1">
    <citation type="submission" date="2019-01" db="EMBL/GenBank/DDBJ databases">
        <title>Ktedonosporobacter rubrisoli SCAWS-G2.</title>
        <authorList>
            <person name="Huang Y."/>
            <person name="Yan B."/>
        </authorList>
    </citation>
    <scope>NUCLEOTIDE SEQUENCE [LARGE SCALE GENOMIC DNA]</scope>
    <source>
        <strain evidence="2 3">SCAWS-G2</strain>
    </source>
</reference>
<name>A0A4P6JI36_KTERU</name>
<sequence length="319" mass="36616">MSLSVEAITERYIIGQRALSEIAQAYFFEGRLEEALSLFQAGEHLLEARELSPESRLDWLLEYGLFVVHYYYLTGMQKDLMASVLQRARQAAEASQQETKIATAFYLVGQASYYQNLLSGGTDYSAARDMLQKASQLYEKHGDNYKLAEALFYTGLTYDRQQQDERSREHYLRALALGEQYGNKWAASEAMRHLTDYSDGEQRLHYALGSLTLREELGSKVYVPSAQLLLSDIYIERGELEKALEYCQQAERLNKEMELEARLIGVLVVKGEIAYKQDRLAEARERWEQAFSLSQKYKAAHWLPIIEEKLKLLADGAQS</sequence>
<dbReference type="Proteomes" id="UP000290365">
    <property type="component" value="Chromosome"/>
</dbReference>
<evidence type="ECO:0000256" key="1">
    <source>
        <dbReference type="PROSITE-ProRule" id="PRU00339"/>
    </source>
</evidence>
<proteinExistence type="predicted"/>
<evidence type="ECO:0008006" key="4">
    <source>
        <dbReference type="Google" id="ProtNLM"/>
    </source>
</evidence>
<dbReference type="OrthoDB" id="158580at2"/>
<organism evidence="2 3">
    <name type="scientific">Ktedonosporobacter rubrisoli</name>
    <dbReference type="NCBI Taxonomy" id="2509675"/>
    <lineage>
        <taxon>Bacteria</taxon>
        <taxon>Bacillati</taxon>
        <taxon>Chloroflexota</taxon>
        <taxon>Ktedonobacteria</taxon>
        <taxon>Ktedonobacterales</taxon>
        <taxon>Ktedonosporobacteraceae</taxon>
        <taxon>Ktedonosporobacter</taxon>
    </lineage>
</organism>
<dbReference type="Gene3D" id="1.25.40.10">
    <property type="entry name" value="Tetratricopeptide repeat domain"/>
    <property type="match status" value="2"/>
</dbReference>
<protein>
    <recommendedName>
        <fullName evidence="4">Tetratricopeptide repeat protein</fullName>
    </recommendedName>
</protein>
<dbReference type="SMART" id="SM00028">
    <property type="entry name" value="TPR"/>
    <property type="match status" value="5"/>
</dbReference>
<dbReference type="EMBL" id="CP035758">
    <property type="protein sequence ID" value="QBD74715.1"/>
    <property type="molecule type" value="Genomic_DNA"/>
</dbReference>
<evidence type="ECO:0000313" key="2">
    <source>
        <dbReference type="EMBL" id="QBD74715.1"/>
    </source>
</evidence>
<dbReference type="InterPro" id="IPR011990">
    <property type="entry name" value="TPR-like_helical_dom_sf"/>
</dbReference>
<gene>
    <name evidence="2" type="ORF">EPA93_01395</name>
</gene>
<feature type="repeat" description="TPR" evidence="1">
    <location>
        <begin position="224"/>
        <end position="257"/>
    </location>
</feature>
<dbReference type="KEGG" id="kbs:EPA93_01395"/>
<dbReference type="AlphaFoldDB" id="A0A4P6JI36"/>
<evidence type="ECO:0000313" key="3">
    <source>
        <dbReference type="Proteomes" id="UP000290365"/>
    </source>
</evidence>
<dbReference type="SUPFAM" id="SSF48452">
    <property type="entry name" value="TPR-like"/>
    <property type="match status" value="1"/>
</dbReference>
<dbReference type="Pfam" id="PF13181">
    <property type="entry name" value="TPR_8"/>
    <property type="match status" value="1"/>
</dbReference>
<keyword evidence="1" id="KW-0802">TPR repeat</keyword>
<dbReference type="RefSeq" id="WP_129885314.1">
    <property type="nucleotide sequence ID" value="NZ_CP035758.1"/>
</dbReference>
<accession>A0A4P6JI36</accession>
<dbReference type="InterPro" id="IPR019734">
    <property type="entry name" value="TPR_rpt"/>
</dbReference>
<dbReference type="PROSITE" id="PS50005">
    <property type="entry name" value="TPR"/>
    <property type="match status" value="1"/>
</dbReference>
<keyword evidence="3" id="KW-1185">Reference proteome</keyword>